<evidence type="ECO:0000256" key="1">
    <source>
        <dbReference type="SAM" id="Phobius"/>
    </source>
</evidence>
<keyword evidence="1" id="KW-1133">Transmembrane helix</keyword>
<dbReference type="RefSeq" id="WP_219965207.1">
    <property type="nucleotide sequence ID" value="NZ_JAGFNZ010000002.1"/>
</dbReference>
<evidence type="ECO:0000313" key="3">
    <source>
        <dbReference type="Proteomes" id="UP000719942"/>
    </source>
</evidence>
<organism evidence="2 3">
    <name type="scientific">Caproiciproducens faecalis</name>
    <dbReference type="NCBI Taxonomy" id="2820301"/>
    <lineage>
        <taxon>Bacteria</taxon>
        <taxon>Bacillati</taxon>
        <taxon>Bacillota</taxon>
        <taxon>Clostridia</taxon>
        <taxon>Eubacteriales</taxon>
        <taxon>Acutalibacteraceae</taxon>
        <taxon>Caproiciproducens</taxon>
    </lineage>
</organism>
<comment type="caution">
    <text evidence="2">The sequence shown here is derived from an EMBL/GenBank/DDBJ whole genome shotgun (WGS) entry which is preliminary data.</text>
</comment>
<sequence length="167" mass="19269">MKFTKYFTRREAISGGMILCGLVLMAAVFFFPGGRSEPETARYSGKNGSIHVQFTRYRDYDTFLEKKSPDIWIYNSREELKDVKGFIAGEVSLDGHWENVPRCNIKLVRMNGKTVSDILLMNMTPDQKENPHLPFTIYDYDESGRSLYKTAIVQLEEKNIEIPVNLE</sequence>
<evidence type="ECO:0008006" key="4">
    <source>
        <dbReference type="Google" id="ProtNLM"/>
    </source>
</evidence>
<proteinExistence type="predicted"/>
<evidence type="ECO:0000313" key="2">
    <source>
        <dbReference type="EMBL" id="MBW7572832.1"/>
    </source>
</evidence>
<reference evidence="2 3" key="1">
    <citation type="submission" date="2021-03" db="EMBL/GenBank/DDBJ databases">
        <title>Caproiciproducens sp. nov. isolated from feces of cow.</title>
        <authorList>
            <person name="Choi J.-Y."/>
        </authorList>
    </citation>
    <scope>NUCLEOTIDE SEQUENCE [LARGE SCALE GENOMIC DNA]</scope>
    <source>
        <strain evidence="2 3">AGMB10547</strain>
    </source>
</reference>
<keyword evidence="1" id="KW-0812">Transmembrane</keyword>
<gene>
    <name evidence="2" type="ORF">J5W02_08385</name>
</gene>
<keyword evidence="1" id="KW-0472">Membrane</keyword>
<feature type="transmembrane region" description="Helical" evidence="1">
    <location>
        <begin position="12"/>
        <end position="31"/>
    </location>
</feature>
<protein>
    <recommendedName>
        <fullName evidence="4">DUF4825 domain-containing protein</fullName>
    </recommendedName>
</protein>
<name>A0ABS7DNH0_9FIRM</name>
<dbReference type="Proteomes" id="UP000719942">
    <property type="component" value="Unassembled WGS sequence"/>
</dbReference>
<accession>A0ABS7DNH0</accession>
<dbReference type="EMBL" id="JAGFNZ010000002">
    <property type="protein sequence ID" value="MBW7572832.1"/>
    <property type="molecule type" value="Genomic_DNA"/>
</dbReference>
<keyword evidence="3" id="KW-1185">Reference proteome</keyword>